<sequence length="241" mass="27469">MREERPAIPDPIAREVRQRCGFGCVICGCPIVDYEHMLEWAQVKRHVADEITLLCPDHHRAKTARRLPLDKIIEANRNPYNLRQSFSTPNPLYYYGNTAIIKFGNSTFSMSDHGSGAVMIPLMVSNTPLIQVNLLDQHFLLNILLCDEKNNIILIIKDNAIQYSVGTWDVEYTGRTIIIRQASRNIFIDIEFIAPHTVHFKRGKFYFNGNSFEIKNNSLILNGTMTFSSITIAQTKVGINI</sequence>
<keyword evidence="1" id="KW-0255">Endonuclease</keyword>
<protein>
    <submittedName>
        <fullName evidence="1">HNH endonuclease signature motif containing protein</fullName>
    </submittedName>
</protein>
<dbReference type="RefSeq" id="WP_378172961.1">
    <property type="nucleotide sequence ID" value="NZ_JBHTCR010000001.1"/>
</dbReference>
<reference evidence="2" key="1">
    <citation type="journal article" date="2019" name="Int. J. Syst. Evol. Microbiol.">
        <title>The Global Catalogue of Microorganisms (GCM) 10K type strain sequencing project: providing services to taxonomists for standard genome sequencing and annotation.</title>
        <authorList>
            <consortium name="The Broad Institute Genomics Platform"/>
            <consortium name="The Broad Institute Genome Sequencing Center for Infectious Disease"/>
            <person name="Wu L."/>
            <person name="Ma J."/>
        </authorList>
    </citation>
    <scope>NUCLEOTIDE SEQUENCE [LARGE SCALE GENOMIC DNA]</scope>
    <source>
        <strain evidence="2">CCUG 54781</strain>
    </source>
</reference>
<dbReference type="EMBL" id="JBHTCR010000001">
    <property type="protein sequence ID" value="MFC7345575.1"/>
    <property type="molecule type" value="Genomic_DNA"/>
</dbReference>
<keyword evidence="1" id="KW-0540">Nuclease</keyword>
<dbReference type="InterPro" id="IPR003615">
    <property type="entry name" value="HNH_nuc"/>
</dbReference>
<evidence type="ECO:0000313" key="1">
    <source>
        <dbReference type="EMBL" id="MFC7345575.1"/>
    </source>
</evidence>
<dbReference type="CDD" id="cd00085">
    <property type="entry name" value="HNHc"/>
    <property type="match status" value="1"/>
</dbReference>
<name>A0ABW2LVL0_9FLAO</name>
<comment type="caution">
    <text evidence="1">The sequence shown here is derived from an EMBL/GenBank/DDBJ whole genome shotgun (WGS) entry which is preliminary data.</text>
</comment>
<keyword evidence="2" id="KW-1185">Reference proteome</keyword>
<dbReference type="GO" id="GO:0004519">
    <property type="term" value="F:endonuclease activity"/>
    <property type="evidence" value="ECO:0007669"/>
    <property type="project" value="UniProtKB-KW"/>
</dbReference>
<accession>A0ABW2LVL0</accession>
<dbReference type="Proteomes" id="UP001596550">
    <property type="component" value="Unassembled WGS sequence"/>
</dbReference>
<organism evidence="1 2">
    <name type="scientific">Chryseobacterium zhengzhouense</name>
    <dbReference type="NCBI Taxonomy" id="1636086"/>
    <lineage>
        <taxon>Bacteria</taxon>
        <taxon>Pseudomonadati</taxon>
        <taxon>Bacteroidota</taxon>
        <taxon>Flavobacteriia</taxon>
        <taxon>Flavobacteriales</taxon>
        <taxon>Weeksellaceae</taxon>
        <taxon>Chryseobacterium group</taxon>
        <taxon>Chryseobacterium</taxon>
    </lineage>
</organism>
<gene>
    <name evidence="1" type="ORF">ACFQO9_02445</name>
</gene>
<proteinExistence type="predicted"/>
<evidence type="ECO:0000313" key="2">
    <source>
        <dbReference type="Proteomes" id="UP001596550"/>
    </source>
</evidence>
<keyword evidence="1" id="KW-0378">Hydrolase</keyword>